<name>A0A9D4BDE1_DREPO</name>
<dbReference type="EMBL" id="JAIWYP010000059">
    <property type="protein sequence ID" value="KAH3690595.1"/>
    <property type="molecule type" value="Genomic_DNA"/>
</dbReference>
<sequence>MALKIRQNELFASCQRLKITHLKKRPVKRKRREIEKEDHTDNSVLMGIAVINVCDTVRMKNCSKSDANGVIDVVS</sequence>
<evidence type="ECO:0000313" key="2">
    <source>
        <dbReference type="Proteomes" id="UP000828390"/>
    </source>
</evidence>
<reference evidence="1" key="2">
    <citation type="submission" date="2020-11" db="EMBL/GenBank/DDBJ databases">
        <authorList>
            <person name="McCartney M.A."/>
            <person name="Auch B."/>
            <person name="Kono T."/>
            <person name="Mallez S."/>
            <person name="Becker A."/>
            <person name="Gohl D.M."/>
            <person name="Silverstein K.A.T."/>
            <person name="Koren S."/>
            <person name="Bechman K.B."/>
            <person name="Herman A."/>
            <person name="Abrahante J.E."/>
            <person name="Garbe J."/>
        </authorList>
    </citation>
    <scope>NUCLEOTIDE SEQUENCE</scope>
    <source>
        <strain evidence="1">Duluth1</strain>
        <tissue evidence="1">Whole animal</tissue>
    </source>
</reference>
<gene>
    <name evidence="1" type="ORF">DPMN_191923</name>
</gene>
<accession>A0A9D4BDE1</accession>
<dbReference type="AlphaFoldDB" id="A0A9D4BDE1"/>
<comment type="caution">
    <text evidence="1">The sequence shown here is derived from an EMBL/GenBank/DDBJ whole genome shotgun (WGS) entry which is preliminary data.</text>
</comment>
<organism evidence="1 2">
    <name type="scientific">Dreissena polymorpha</name>
    <name type="common">Zebra mussel</name>
    <name type="synonym">Mytilus polymorpha</name>
    <dbReference type="NCBI Taxonomy" id="45954"/>
    <lineage>
        <taxon>Eukaryota</taxon>
        <taxon>Metazoa</taxon>
        <taxon>Spiralia</taxon>
        <taxon>Lophotrochozoa</taxon>
        <taxon>Mollusca</taxon>
        <taxon>Bivalvia</taxon>
        <taxon>Autobranchia</taxon>
        <taxon>Heteroconchia</taxon>
        <taxon>Euheterodonta</taxon>
        <taxon>Imparidentia</taxon>
        <taxon>Neoheterodontei</taxon>
        <taxon>Myida</taxon>
        <taxon>Dreissenoidea</taxon>
        <taxon>Dreissenidae</taxon>
        <taxon>Dreissena</taxon>
    </lineage>
</organism>
<reference evidence="1" key="1">
    <citation type="journal article" date="2019" name="bioRxiv">
        <title>The Genome of the Zebra Mussel, Dreissena polymorpha: A Resource for Invasive Species Research.</title>
        <authorList>
            <person name="McCartney M.A."/>
            <person name="Auch B."/>
            <person name="Kono T."/>
            <person name="Mallez S."/>
            <person name="Zhang Y."/>
            <person name="Obille A."/>
            <person name="Becker A."/>
            <person name="Abrahante J.E."/>
            <person name="Garbe J."/>
            <person name="Badalamenti J.P."/>
            <person name="Herman A."/>
            <person name="Mangelson H."/>
            <person name="Liachko I."/>
            <person name="Sullivan S."/>
            <person name="Sone E.D."/>
            <person name="Koren S."/>
            <person name="Silverstein K.A.T."/>
            <person name="Beckman K.B."/>
            <person name="Gohl D.M."/>
        </authorList>
    </citation>
    <scope>NUCLEOTIDE SEQUENCE</scope>
    <source>
        <strain evidence="1">Duluth1</strain>
        <tissue evidence="1">Whole animal</tissue>
    </source>
</reference>
<protein>
    <submittedName>
        <fullName evidence="1">Uncharacterized protein</fullName>
    </submittedName>
</protein>
<keyword evidence="2" id="KW-1185">Reference proteome</keyword>
<proteinExistence type="predicted"/>
<dbReference type="Proteomes" id="UP000828390">
    <property type="component" value="Unassembled WGS sequence"/>
</dbReference>
<evidence type="ECO:0000313" key="1">
    <source>
        <dbReference type="EMBL" id="KAH3690595.1"/>
    </source>
</evidence>